<proteinExistence type="predicted"/>
<organism evidence="1 2">
    <name type="scientific">Timema podura</name>
    <name type="common">Walking stick</name>
    <dbReference type="NCBI Taxonomy" id="61482"/>
    <lineage>
        <taxon>Eukaryota</taxon>
        <taxon>Metazoa</taxon>
        <taxon>Ecdysozoa</taxon>
        <taxon>Arthropoda</taxon>
        <taxon>Hexapoda</taxon>
        <taxon>Insecta</taxon>
        <taxon>Pterygota</taxon>
        <taxon>Neoptera</taxon>
        <taxon>Polyneoptera</taxon>
        <taxon>Phasmatodea</taxon>
        <taxon>Timematodea</taxon>
        <taxon>Timematoidea</taxon>
        <taxon>Timematidae</taxon>
        <taxon>Timema</taxon>
    </lineage>
</organism>
<keyword evidence="2" id="KW-1185">Reference proteome</keyword>
<comment type="caution">
    <text evidence="1">The sequence shown here is derived from an EMBL/GenBank/DDBJ whole genome shotgun (WGS) entry which is preliminary data.</text>
</comment>
<gene>
    <name evidence="1" type="ORF">TPAB3V08_LOCUS12988</name>
</gene>
<evidence type="ECO:0000313" key="2">
    <source>
        <dbReference type="Proteomes" id="UP001153148"/>
    </source>
</evidence>
<evidence type="ECO:0000313" key="1">
    <source>
        <dbReference type="EMBL" id="CAG2066045.1"/>
    </source>
</evidence>
<name>A0ABN7PG37_TIMPD</name>
<protein>
    <submittedName>
        <fullName evidence="1">Uncharacterized protein</fullName>
    </submittedName>
</protein>
<sequence length="112" mass="12730">MYLLNRQRRWLPRPRARAKPTRSVNKLSNWATNWPTIWASPCGDLSPSLSGSVWCSCVSACAVSDDAARSDAPRMERRGRGASTSSLFSCWVRPTRRREKTWHAIVTCLFDC</sequence>
<reference evidence="1" key="1">
    <citation type="submission" date="2021-03" db="EMBL/GenBank/DDBJ databases">
        <authorList>
            <person name="Tran Van P."/>
        </authorList>
    </citation>
    <scope>NUCLEOTIDE SEQUENCE</scope>
</reference>
<dbReference type="Proteomes" id="UP001153148">
    <property type="component" value="Unassembled WGS sequence"/>
</dbReference>
<accession>A0ABN7PG37</accession>
<dbReference type="EMBL" id="CAJPIN010049810">
    <property type="protein sequence ID" value="CAG2066045.1"/>
    <property type="molecule type" value="Genomic_DNA"/>
</dbReference>